<keyword evidence="4" id="KW-1185">Reference proteome</keyword>
<dbReference type="SMART" id="SM00564">
    <property type="entry name" value="PQQ"/>
    <property type="match status" value="7"/>
</dbReference>
<evidence type="ECO:0000313" key="4">
    <source>
        <dbReference type="Proteomes" id="UP000320359"/>
    </source>
</evidence>
<dbReference type="PANTHER" id="PTHR34512">
    <property type="entry name" value="CELL SURFACE PROTEIN"/>
    <property type="match status" value="1"/>
</dbReference>
<feature type="chain" id="PRO_5022215955" evidence="1">
    <location>
        <begin position="18"/>
        <end position="438"/>
    </location>
</feature>
<protein>
    <submittedName>
        <fullName evidence="3">PQQ-like beta-propeller repeat protein</fullName>
    </submittedName>
</protein>
<feature type="domain" description="Pyrrolo-quinoline quinone repeat" evidence="2">
    <location>
        <begin position="245"/>
        <end position="365"/>
    </location>
</feature>
<dbReference type="Proteomes" id="UP000320359">
    <property type="component" value="Unassembled WGS sequence"/>
</dbReference>
<dbReference type="EMBL" id="VJWL01000002">
    <property type="protein sequence ID" value="TRW48885.1"/>
    <property type="molecule type" value="Genomic_DNA"/>
</dbReference>
<sequence>MSLLLLAVLLFFSQAQAAASDWSTFKGSTDRNAVITDAFPEKLSLVWQHRLPATITASPVISGDTLLAATDNGVLYAFSLEHKRLIWAFDSGGAIRSTPAVNDGQVYFLSQAGAFYSINLSDGAIQWSFETQGESTFAAYNYLGVANNKLVKDAWDLMQSSPLVVDNLVVFGSSDHHVYALNTETGNVQWAFKTGGHVHSSPTLLNDLIVVGSWDSAVYAIQHADGVLRWKFDTESEQRINVWRGIQASPTVVDDTVFIGSRDGYMYALTGLSGEEIWRYDMRRSWVVPTVSVDDLHVYLGTSDTGLMLALHRDTGEEAWRALTGAWTYSSPLVFSNAVLTATMTGRLLALDKMNGSVIWESRHGAYLNDVYQILGENDRLRRDMSNGTWQDSFYGVMARVMASGGFMGSPAWVNQQLILLSTAGEIMIWDAHSSEEK</sequence>
<feature type="signal peptide" evidence="1">
    <location>
        <begin position="1"/>
        <end position="17"/>
    </location>
</feature>
<dbReference type="InterPro" id="IPR011047">
    <property type="entry name" value="Quinoprotein_ADH-like_sf"/>
</dbReference>
<organism evidence="3 4">
    <name type="scientific">Aliidiomarina halalkaliphila</name>
    <dbReference type="NCBI Taxonomy" id="2593535"/>
    <lineage>
        <taxon>Bacteria</taxon>
        <taxon>Pseudomonadati</taxon>
        <taxon>Pseudomonadota</taxon>
        <taxon>Gammaproteobacteria</taxon>
        <taxon>Alteromonadales</taxon>
        <taxon>Idiomarinaceae</taxon>
        <taxon>Aliidiomarina</taxon>
    </lineage>
</organism>
<gene>
    <name evidence="3" type="ORF">FM042_07840</name>
</gene>
<dbReference type="PANTHER" id="PTHR34512:SF30">
    <property type="entry name" value="OUTER MEMBRANE PROTEIN ASSEMBLY FACTOR BAMB"/>
    <property type="match status" value="1"/>
</dbReference>
<comment type="caution">
    <text evidence="3">The sequence shown here is derived from an EMBL/GenBank/DDBJ whole genome shotgun (WGS) entry which is preliminary data.</text>
</comment>
<reference evidence="3 4" key="1">
    <citation type="submission" date="2019-07" db="EMBL/GenBank/DDBJ databases">
        <authorList>
            <person name="Yang M."/>
            <person name="Zhao D."/>
            <person name="Xiang H."/>
        </authorList>
    </citation>
    <scope>NUCLEOTIDE SEQUENCE [LARGE SCALE GENOMIC DNA]</scope>
    <source>
        <strain evidence="3 4">IM1326</strain>
    </source>
</reference>
<dbReference type="Pfam" id="PF13360">
    <property type="entry name" value="PQQ_2"/>
    <property type="match status" value="2"/>
</dbReference>
<dbReference type="RefSeq" id="WP_185960744.1">
    <property type="nucleotide sequence ID" value="NZ_VJWL01000002.1"/>
</dbReference>
<name>A0A552X1M7_9GAMM</name>
<keyword evidence="1" id="KW-0732">Signal</keyword>
<evidence type="ECO:0000256" key="1">
    <source>
        <dbReference type="SAM" id="SignalP"/>
    </source>
</evidence>
<feature type="domain" description="Pyrrolo-quinoline quinone repeat" evidence="2">
    <location>
        <begin position="45"/>
        <end position="136"/>
    </location>
</feature>
<dbReference type="Gene3D" id="2.130.10.10">
    <property type="entry name" value="YVTN repeat-like/Quinoprotein amine dehydrogenase"/>
    <property type="match status" value="2"/>
</dbReference>
<dbReference type="InterPro" id="IPR015943">
    <property type="entry name" value="WD40/YVTN_repeat-like_dom_sf"/>
</dbReference>
<accession>A0A552X1M7</accession>
<dbReference type="InterPro" id="IPR018391">
    <property type="entry name" value="PQQ_b-propeller_rpt"/>
</dbReference>
<dbReference type="SUPFAM" id="SSF50998">
    <property type="entry name" value="Quinoprotein alcohol dehydrogenase-like"/>
    <property type="match status" value="2"/>
</dbReference>
<evidence type="ECO:0000259" key="2">
    <source>
        <dbReference type="Pfam" id="PF13360"/>
    </source>
</evidence>
<dbReference type="InterPro" id="IPR002372">
    <property type="entry name" value="PQQ_rpt_dom"/>
</dbReference>
<evidence type="ECO:0000313" key="3">
    <source>
        <dbReference type="EMBL" id="TRW48885.1"/>
    </source>
</evidence>
<proteinExistence type="predicted"/>
<dbReference type="AlphaFoldDB" id="A0A552X1M7"/>